<name>A0A8J5HHB5_ZINOF</name>
<dbReference type="EMBL" id="JACMSC010000007">
    <property type="protein sequence ID" value="KAG6516500.1"/>
    <property type="molecule type" value="Genomic_DNA"/>
</dbReference>
<dbReference type="PANTHER" id="PTHR33179">
    <property type="entry name" value="VQ MOTIF-CONTAINING PROTEIN"/>
    <property type="match status" value="1"/>
</dbReference>
<feature type="region of interest" description="Disordered" evidence="1">
    <location>
        <begin position="231"/>
        <end position="251"/>
    </location>
</feature>
<evidence type="ECO:0000259" key="2">
    <source>
        <dbReference type="Pfam" id="PF05678"/>
    </source>
</evidence>
<reference evidence="3 4" key="1">
    <citation type="submission" date="2020-08" db="EMBL/GenBank/DDBJ databases">
        <title>Plant Genome Project.</title>
        <authorList>
            <person name="Zhang R.-G."/>
        </authorList>
    </citation>
    <scope>NUCLEOTIDE SEQUENCE [LARGE SCALE GENOMIC DNA]</scope>
    <source>
        <tissue evidence="3">Rhizome</tissue>
    </source>
</reference>
<comment type="caution">
    <text evidence="3">The sequence shown here is derived from an EMBL/GenBank/DDBJ whole genome shotgun (WGS) entry which is preliminary data.</text>
</comment>
<feature type="compositionally biased region" description="Low complexity" evidence="1">
    <location>
        <begin position="1"/>
        <end position="15"/>
    </location>
</feature>
<gene>
    <name evidence="3" type="ORF">ZIOFF_026965</name>
</gene>
<dbReference type="InterPro" id="IPR008889">
    <property type="entry name" value="VQ"/>
</dbReference>
<feature type="region of interest" description="Disordered" evidence="1">
    <location>
        <begin position="264"/>
        <end position="331"/>
    </location>
</feature>
<feature type="domain" description="VQ" evidence="2">
    <location>
        <begin position="130"/>
        <end position="156"/>
    </location>
</feature>
<keyword evidence="4" id="KW-1185">Reference proteome</keyword>
<dbReference type="PANTHER" id="PTHR33179:SF58">
    <property type="entry name" value="OS08G0409500 PROTEIN"/>
    <property type="match status" value="1"/>
</dbReference>
<dbReference type="Proteomes" id="UP000734854">
    <property type="component" value="Unassembled WGS sequence"/>
</dbReference>
<proteinExistence type="predicted"/>
<evidence type="ECO:0000313" key="4">
    <source>
        <dbReference type="Proteomes" id="UP000734854"/>
    </source>
</evidence>
<evidence type="ECO:0000256" key="1">
    <source>
        <dbReference type="SAM" id="MobiDB-lite"/>
    </source>
</evidence>
<feature type="region of interest" description="Disordered" evidence="1">
    <location>
        <begin position="1"/>
        <end position="37"/>
    </location>
</feature>
<dbReference type="AlphaFoldDB" id="A0A8J5HHB5"/>
<feature type="region of interest" description="Disordered" evidence="1">
    <location>
        <begin position="86"/>
        <end position="131"/>
    </location>
</feature>
<organism evidence="3 4">
    <name type="scientific">Zingiber officinale</name>
    <name type="common">Ginger</name>
    <name type="synonym">Amomum zingiber</name>
    <dbReference type="NCBI Taxonomy" id="94328"/>
    <lineage>
        <taxon>Eukaryota</taxon>
        <taxon>Viridiplantae</taxon>
        <taxon>Streptophyta</taxon>
        <taxon>Embryophyta</taxon>
        <taxon>Tracheophyta</taxon>
        <taxon>Spermatophyta</taxon>
        <taxon>Magnoliopsida</taxon>
        <taxon>Liliopsida</taxon>
        <taxon>Zingiberales</taxon>
        <taxon>Zingiberaceae</taxon>
        <taxon>Zingiber</taxon>
    </lineage>
</organism>
<accession>A0A8J5HHB5</accession>
<protein>
    <recommendedName>
        <fullName evidence="2">VQ domain-containing protein</fullName>
    </recommendedName>
</protein>
<evidence type="ECO:0000313" key="3">
    <source>
        <dbReference type="EMBL" id="KAG6516500.1"/>
    </source>
</evidence>
<sequence length="331" mass="35196">MDSTNSASNQTSTSADNDDEDDVHSQAHHLSSFHSFQPSTASIASSSSIFDAFSPYFTPFPFPPPPPPPEAALLSLDAAWNSPATAAAAAAAALSPPPQPPFSMPAATAAAPSQPPPRGPRKRARASRRTPTTVINTETSNFRAMVQQFTGFPTPPFAAAPFPAHPRLDLFGAAAASGAVPPFLLHPSAHKMIPSPCSSSSSSSSSSSASASASLFDHTIASITRSHLATTIGATPDPSDPIPPKYHDHDKFNLSLFDGSMQRPREAAFPSSPFLQPPQPQMAQPPLPPDFISHSAATNPRWHVEDQESEQQTPELPRSKFHFRNFHNNQS</sequence>
<feature type="compositionally biased region" description="Pro residues" evidence="1">
    <location>
        <begin position="275"/>
        <end position="289"/>
    </location>
</feature>
<feature type="compositionally biased region" description="Basic residues" evidence="1">
    <location>
        <begin position="119"/>
        <end position="128"/>
    </location>
</feature>
<dbReference type="InterPro" id="IPR039609">
    <property type="entry name" value="VQ_15/22"/>
</dbReference>
<dbReference type="Pfam" id="PF05678">
    <property type="entry name" value="VQ"/>
    <property type="match status" value="1"/>
</dbReference>